<evidence type="ECO:0000313" key="3">
    <source>
        <dbReference type="Proteomes" id="UP001152888"/>
    </source>
</evidence>
<feature type="compositionally biased region" description="Polar residues" evidence="1">
    <location>
        <begin position="151"/>
        <end position="163"/>
    </location>
</feature>
<keyword evidence="3" id="KW-1185">Reference proteome</keyword>
<dbReference type="AlphaFoldDB" id="A0A9P0JX95"/>
<proteinExistence type="predicted"/>
<feature type="compositionally biased region" description="Basic and acidic residues" evidence="1">
    <location>
        <begin position="133"/>
        <end position="150"/>
    </location>
</feature>
<dbReference type="EMBL" id="CAKOFQ010006705">
    <property type="protein sequence ID" value="CAH1963066.1"/>
    <property type="molecule type" value="Genomic_DNA"/>
</dbReference>
<organism evidence="2 3">
    <name type="scientific">Acanthoscelides obtectus</name>
    <name type="common">Bean weevil</name>
    <name type="synonym">Bruchus obtectus</name>
    <dbReference type="NCBI Taxonomy" id="200917"/>
    <lineage>
        <taxon>Eukaryota</taxon>
        <taxon>Metazoa</taxon>
        <taxon>Ecdysozoa</taxon>
        <taxon>Arthropoda</taxon>
        <taxon>Hexapoda</taxon>
        <taxon>Insecta</taxon>
        <taxon>Pterygota</taxon>
        <taxon>Neoptera</taxon>
        <taxon>Endopterygota</taxon>
        <taxon>Coleoptera</taxon>
        <taxon>Polyphaga</taxon>
        <taxon>Cucujiformia</taxon>
        <taxon>Chrysomeloidea</taxon>
        <taxon>Chrysomelidae</taxon>
        <taxon>Bruchinae</taxon>
        <taxon>Bruchini</taxon>
        <taxon>Acanthoscelides</taxon>
    </lineage>
</organism>
<dbReference type="OrthoDB" id="8193942at2759"/>
<evidence type="ECO:0000256" key="1">
    <source>
        <dbReference type="SAM" id="MobiDB-lite"/>
    </source>
</evidence>
<feature type="region of interest" description="Disordered" evidence="1">
    <location>
        <begin position="133"/>
        <end position="169"/>
    </location>
</feature>
<dbReference type="Proteomes" id="UP001152888">
    <property type="component" value="Unassembled WGS sequence"/>
</dbReference>
<evidence type="ECO:0000313" key="2">
    <source>
        <dbReference type="EMBL" id="CAH1963066.1"/>
    </source>
</evidence>
<accession>A0A9P0JX95</accession>
<gene>
    <name evidence="2" type="ORF">ACAOBT_LOCUS4989</name>
</gene>
<sequence>MNVKFGDLEEGTLLMELQELEKLRKQKEIVDDYMWKNLGKTKRTNSTLASKNKKEGSFLLHPKRLSDSESSESSSPKLNSSSSSASNFERDKDRLDTNTLNIKNNIKKLQKNYSHMSRNQITYDIDLDIGDSAQKKDDINNTRKENENRSNKIQTNNRSNNKNGPPPVPKIMITDDMFEKKCKSFIEKSLHVISDIRFQMQKGISPPDGDEDITRRQLRVKEFSNRFSRNYLYPIGRQLSDLSKVKSSSNLTNQKLLSVYQIVLNGLTAYHNHLPTSIGVCSSDKLKLLLKNLLELCDIHARIKTDNQHDFSDFINIFRQSAEFTIEKIEDHFFAISTESMSKAHATKNSLPQAKRTKHELSENNRAKKNDNLSARLSMYNTTSTYMRDAMWRKVTESAGSKKLRSVKSRYKTAAFWHRPPAEKVQGDTLRIPNSRCRLFTKKSSGILKKTPVMTPVNEDNITTMIQMEHMRSSVDDNEVSDM</sequence>
<name>A0A9P0JX95_ACAOB</name>
<feature type="compositionally biased region" description="Low complexity" evidence="1">
    <location>
        <begin position="71"/>
        <end position="86"/>
    </location>
</feature>
<reference evidence="2" key="1">
    <citation type="submission" date="2022-03" db="EMBL/GenBank/DDBJ databases">
        <authorList>
            <person name="Sayadi A."/>
        </authorList>
    </citation>
    <scope>NUCLEOTIDE SEQUENCE</scope>
</reference>
<protein>
    <submittedName>
        <fullName evidence="2">Uncharacterized protein</fullName>
    </submittedName>
</protein>
<comment type="caution">
    <text evidence="2">The sequence shown here is derived from an EMBL/GenBank/DDBJ whole genome shotgun (WGS) entry which is preliminary data.</text>
</comment>
<feature type="region of interest" description="Disordered" evidence="1">
    <location>
        <begin position="45"/>
        <end position="96"/>
    </location>
</feature>